<dbReference type="Proteomes" id="UP001059596">
    <property type="component" value="Unassembled WGS sequence"/>
</dbReference>
<protein>
    <submittedName>
        <fullName evidence="1">Uncharacterized protein</fullName>
    </submittedName>
</protein>
<name>A0A9Q0BHP4_9MUSC</name>
<reference evidence="1" key="1">
    <citation type="journal article" date="2023" name="Genome Biol. Evol.">
        <title>Long-read-based Genome Assembly of Drosophila gunungcola Reveals Fewer Chemosensory Genes in Flower-breeding Species.</title>
        <authorList>
            <person name="Negi A."/>
            <person name="Liao B.Y."/>
            <person name="Yeh S.D."/>
        </authorList>
    </citation>
    <scope>NUCLEOTIDE SEQUENCE</scope>
    <source>
        <strain evidence="1">Sukarami</strain>
    </source>
</reference>
<keyword evidence="2" id="KW-1185">Reference proteome</keyword>
<dbReference type="EMBL" id="JAMKOV010000184">
    <property type="protein sequence ID" value="KAI8033137.1"/>
    <property type="molecule type" value="Genomic_DNA"/>
</dbReference>
<evidence type="ECO:0000313" key="2">
    <source>
        <dbReference type="Proteomes" id="UP001059596"/>
    </source>
</evidence>
<comment type="caution">
    <text evidence="1">The sequence shown here is derived from an EMBL/GenBank/DDBJ whole genome shotgun (WGS) entry which is preliminary data.</text>
</comment>
<accession>A0A9Q0BHP4</accession>
<feature type="non-terminal residue" evidence="1">
    <location>
        <position position="1"/>
    </location>
</feature>
<sequence>IIKKRHTQKNIIIGNSKENLGSSNSNTAAKIKKKWKRKNQKNIFIDRNSELCYYHPKLNSNSNFGFNAVYPDSSREAKAPS</sequence>
<organism evidence="1 2">
    <name type="scientific">Drosophila gunungcola</name>
    <name type="common">fruit fly</name>
    <dbReference type="NCBI Taxonomy" id="103775"/>
    <lineage>
        <taxon>Eukaryota</taxon>
        <taxon>Metazoa</taxon>
        <taxon>Ecdysozoa</taxon>
        <taxon>Arthropoda</taxon>
        <taxon>Hexapoda</taxon>
        <taxon>Insecta</taxon>
        <taxon>Pterygota</taxon>
        <taxon>Neoptera</taxon>
        <taxon>Endopterygota</taxon>
        <taxon>Diptera</taxon>
        <taxon>Brachycera</taxon>
        <taxon>Muscomorpha</taxon>
        <taxon>Ephydroidea</taxon>
        <taxon>Drosophilidae</taxon>
        <taxon>Drosophila</taxon>
        <taxon>Sophophora</taxon>
    </lineage>
</organism>
<evidence type="ECO:0000313" key="1">
    <source>
        <dbReference type="EMBL" id="KAI8033137.1"/>
    </source>
</evidence>
<dbReference type="AlphaFoldDB" id="A0A9Q0BHP4"/>
<proteinExistence type="predicted"/>
<gene>
    <name evidence="1" type="ORF">M5D96_014116</name>
</gene>